<dbReference type="RefSeq" id="WP_180841793.1">
    <property type="nucleotide sequence ID" value="NZ_CP059154.1"/>
</dbReference>
<dbReference type="Proteomes" id="UP000510869">
    <property type="component" value="Chromosome"/>
</dbReference>
<name>A0A7D6GKX0_9EURY</name>
<dbReference type="OrthoDB" id="177738at2157"/>
<protein>
    <submittedName>
        <fullName evidence="1">Uncharacterized protein</fullName>
    </submittedName>
</protein>
<reference evidence="1 2" key="1">
    <citation type="submission" date="2020-07" db="EMBL/GenBank/DDBJ databases">
        <title>Natrinema (YPL30) sp. nov. and Haloterrigena xxxxxx (YPL8) sp. nov., isolated from a salt mine.</title>
        <authorList>
            <person name="Cui H."/>
        </authorList>
    </citation>
    <scope>NUCLEOTIDE SEQUENCE [LARGE SCALE GENOMIC DNA]</scope>
    <source>
        <strain evidence="1 2">YPL13</strain>
    </source>
</reference>
<proteinExistence type="predicted"/>
<evidence type="ECO:0000313" key="2">
    <source>
        <dbReference type="Proteomes" id="UP000510869"/>
    </source>
</evidence>
<dbReference type="GeneID" id="56142161"/>
<dbReference type="EMBL" id="CP059154">
    <property type="protein sequence ID" value="QLK26620.1"/>
    <property type="molecule type" value="Genomic_DNA"/>
</dbReference>
<evidence type="ECO:0000313" key="1">
    <source>
        <dbReference type="EMBL" id="QLK26620.1"/>
    </source>
</evidence>
<organism evidence="1 2">
    <name type="scientific">Natrinema zhouii</name>
    <dbReference type="NCBI Taxonomy" id="1710539"/>
    <lineage>
        <taxon>Archaea</taxon>
        <taxon>Methanobacteriati</taxon>
        <taxon>Methanobacteriota</taxon>
        <taxon>Stenosarchaea group</taxon>
        <taxon>Halobacteria</taxon>
        <taxon>Halobacteriales</taxon>
        <taxon>Natrialbaceae</taxon>
        <taxon>Natrinema</taxon>
    </lineage>
</organism>
<accession>A0A7D6GKX0</accession>
<dbReference type="KEGG" id="nay:HYG81_03110"/>
<dbReference type="AlphaFoldDB" id="A0A7D6GKX0"/>
<keyword evidence="2" id="KW-1185">Reference proteome</keyword>
<dbReference type="PROSITE" id="PS51257">
    <property type="entry name" value="PROKAR_LIPOPROTEIN"/>
    <property type="match status" value="1"/>
</dbReference>
<sequence length="147" mass="16336">MALSRRTCLALGGGGGLAALSGCLDFDSETPQLSLTLLNFDSERHEIDVEVFRADAEEYTDAVVLQERYELSRPPEDAVASERTDDDALESDAYVVDVTVSTAPAVSETYHFYPALADDDDRTDRLFIELHTDPNSGDRYIEFQQNH</sequence>
<gene>
    <name evidence="1" type="ORF">HYG81_03110</name>
</gene>